<comment type="caution">
    <text evidence="2">The sequence shown here is derived from an EMBL/GenBank/DDBJ whole genome shotgun (WGS) entry which is preliminary data.</text>
</comment>
<evidence type="ECO:0000313" key="3">
    <source>
        <dbReference type="Proteomes" id="UP000188268"/>
    </source>
</evidence>
<dbReference type="Proteomes" id="UP000188268">
    <property type="component" value="Unassembled WGS sequence"/>
</dbReference>
<sequence>MVQTSKKGDIEDTEKAPSTAVDETNVSETSGETNSAKDNLTLATTKEVIASLEPLATAPASPKGKGNAKPPSHSTSSPTKHSSVVIKPKKKVTKKAATATDEAPIHATESDVVSETTELPPAVPTKRPRTKHPNVVDISETIPTTASKSAKPAGIRQSKRIKKA</sequence>
<name>A0A1R3IDJ6_COCAP</name>
<evidence type="ECO:0000313" key="2">
    <source>
        <dbReference type="EMBL" id="OMO80644.1"/>
    </source>
</evidence>
<feature type="compositionally biased region" description="Polar residues" evidence="1">
    <location>
        <begin position="21"/>
        <end position="44"/>
    </location>
</feature>
<protein>
    <submittedName>
        <fullName evidence="2">Zonadhesin</fullName>
    </submittedName>
</protein>
<feature type="region of interest" description="Disordered" evidence="1">
    <location>
        <begin position="1"/>
        <end position="164"/>
    </location>
</feature>
<evidence type="ECO:0000256" key="1">
    <source>
        <dbReference type="SAM" id="MobiDB-lite"/>
    </source>
</evidence>
<dbReference type="EMBL" id="AWWV01010279">
    <property type="protein sequence ID" value="OMO80644.1"/>
    <property type="molecule type" value="Genomic_DNA"/>
</dbReference>
<dbReference type="AlphaFoldDB" id="A0A1R3IDJ6"/>
<dbReference type="STRING" id="210143.A0A1R3IDJ6"/>
<gene>
    <name evidence="2" type="ORF">CCACVL1_12829</name>
</gene>
<organism evidence="2 3">
    <name type="scientific">Corchorus capsularis</name>
    <name type="common">Jute</name>
    <dbReference type="NCBI Taxonomy" id="210143"/>
    <lineage>
        <taxon>Eukaryota</taxon>
        <taxon>Viridiplantae</taxon>
        <taxon>Streptophyta</taxon>
        <taxon>Embryophyta</taxon>
        <taxon>Tracheophyta</taxon>
        <taxon>Spermatophyta</taxon>
        <taxon>Magnoliopsida</taxon>
        <taxon>eudicotyledons</taxon>
        <taxon>Gunneridae</taxon>
        <taxon>Pentapetalae</taxon>
        <taxon>rosids</taxon>
        <taxon>malvids</taxon>
        <taxon>Malvales</taxon>
        <taxon>Malvaceae</taxon>
        <taxon>Grewioideae</taxon>
        <taxon>Apeibeae</taxon>
        <taxon>Corchorus</taxon>
    </lineage>
</organism>
<dbReference type="Gramene" id="OMO80644">
    <property type="protein sequence ID" value="OMO80644"/>
    <property type="gene ID" value="CCACVL1_12829"/>
</dbReference>
<dbReference type="OrthoDB" id="10408739at2759"/>
<proteinExistence type="predicted"/>
<keyword evidence="3" id="KW-1185">Reference proteome</keyword>
<reference evidence="2 3" key="1">
    <citation type="submission" date="2013-09" db="EMBL/GenBank/DDBJ databases">
        <title>Corchorus capsularis genome sequencing.</title>
        <authorList>
            <person name="Alam M."/>
            <person name="Haque M.S."/>
            <person name="Islam M.S."/>
            <person name="Emdad E.M."/>
            <person name="Islam M.M."/>
            <person name="Ahmed B."/>
            <person name="Halim A."/>
            <person name="Hossen Q.M.M."/>
            <person name="Hossain M.Z."/>
            <person name="Ahmed R."/>
            <person name="Khan M.M."/>
            <person name="Islam R."/>
            <person name="Rashid M.M."/>
            <person name="Khan S.A."/>
            <person name="Rahman M.S."/>
            <person name="Alam M."/>
        </authorList>
    </citation>
    <scope>NUCLEOTIDE SEQUENCE [LARGE SCALE GENOMIC DNA]</scope>
    <source>
        <strain evidence="3">cv. CVL-1</strain>
        <tissue evidence="2">Whole seedling</tissue>
    </source>
</reference>
<feature type="compositionally biased region" description="Basic and acidic residues" evidence="1">
    <location>
        <begin position="1"/>
        <end position="15"/>
    </location>
</feature>
<accession>A0A1R3IDJ6</accession>
<feature type="compositionally biased region" description="Low complexity" evidence="1">
    <location>
        <begin position="69"/>
        <end position="86"/>
    </location>
</feature>